<dbReference type="AlphaFoldDB" id="A0A448ZQC9"/>
<dbReference type="OrthoDB" id="441812at2759"/>
<evidence type="ECO:0000313" key="4">
    <source>
        <dbReference type="Proteomes" id="UP000291116"/>
    </source>
</evidence>
<dbReference type="EMBL" id="CAACVS010000636">
    <property type="protein sequence ID" value="VEU44262.1"/>
    <property type="molecule type" value="Genomic_DNA"/>
</dbReference>
<feature type="region of interest" description="Disordered" evidence="1">
    <location>
        <begin position="345"/>
        <end position="367"/>
    </location>
</feature>
<keyword evidence="4" id="KW-1185">Reference proteome</keyword>
<dbReference type="Pfam" id="PF00856">
    <property type="entry name" value="SET"/>
    <property type="match status" value="1"/>
</dbReference>
<dbReference type="SUPFAM" id="SSF82199">
    <property type="entry name" value="SET domain"/>
    <property type="match status" value="1"/>
</dbReference>
<name>A0A448ZQC9_9STRA</name>
<proteinExistence type="predicted"/>
<feature type="domain" description="SET" evidence="2">
    <location>
        <begin position="118"/>
        <end position="390"/>
    </location>
</feature>
<sequence length="501" mass="56669">MALPRNSAVRHRCHRLNRCHSVWVPSLVLFAIFYPDAVKAFTTETGTYLSWKDEIRSMHGAAAMIHPDRLQQKLLCTTSLNASPPEASEEKINLMEEASGKEFLEYMFRHRGCQGEPDAVTILVDESTGYRGLYVSCKEGIQKGDYIFAVPFSSAWIVESEKDGDECGGGREGELSDSERGLRFWNWRNERGRDKSNEDDDDDWKPYLCLLPSNESNDASLFDPTPDFWPDDEIRALELPLAVEQALAKKKMVRDQAAAIAADHSCNKSIVSEDELRFATWLINSRAVTVILQNEDEKEEEDHEDTDEDDYLDVDNENFTATCVLVPLLDMINHSSEVPNAYFSVLGDDGDDDEDEGVQEQDDDDGEELFYAVIADRDIREGEEILISYGSEQDSSLDLLLQYGFVPSENPFDVDFWDSLSSESDNDTDGYGYGCGGSLDGSCWSTTLEEDVERRNQLSLATTETETDGLTVGDQRRSIEIERIILDFRIRMKRAFADWKA</sequence>
<dbReference type="PROSITE" id="PS50280">
    <property type="entry name" value="SET"/>
    <property type="match status" value="1"/>
</dbReference>
<dbReference type="CDD" id="cd10527">
    <property type="entry name" value="SET_LSMT"/>
    <property type="match status" value="1"/>
</dbReference>
<evidence type="ECO:0000256" key="1">
    <source>
        <dbReference type="SAM" id="MobiDB-lite"/>
    </source>
</evidence>
<evidence type="ECO:0000259" key="2">
    <source>
        <dbReference type="PROSITE" id="PS50280"/>
    </source>
</evidence>
<dbReference type="InterPro" id="IPR050600">
    <property type="entry name" value="SETD3_SETD6_MTase"/>
</dbReference>
<accession>A0A448ZQC9</accession>
<dbReference type="InterPro" id="IPR001214">
    <property type="entry name" value="SET_dom"/>
</dbReference>
<dbReference type="InterPro" id="IPR046341">
    <property type="entry name" value="SET_dom_sf"/>
</dbReference>
<dbReference type="PANTHER" id="PTHR13271">
    <property type="entry name" value="UNCHARACTERIZED PUTATIVE METHYLTRANSFERASE"/>
    <property type="match status" value="1"/>
</dbReference>
<protein>
    <recommendedName>
        <fullName evidence="2">SET domain-containing protein</fullName>
    </recommendedName>
</protein>
<reference evidence="3 4" key="1">
    <citation type="submission" date="2019-01" db="EMBL/GenBank/DDBJ databases">
        <authorList>
            <person name="Ferrante I. M."/>
        </authorList>
    </citation>
    <scope>NUCLEOTIDE SEQUENCE [LARGE SCALE GENOMIC DNA]</scope>
    <source>
        <strain evidence="3 4">B856</strain>
    </source>
</reference>
<dbReference type="Gene3D" id="3.90.1410.10">
    <property type="entry name" value="set domain protein methyltransferase, domain 1"/>
    <property type="match status" value="1"/>
</dbReference>
<gene>
    <name evidence="3" type="ORF">PSNMU_V1.4_AUG-EV-PASAV3_0113500</name>
</gene>
<organism evidence="3 4">
    <name type="scientific">Pseudo-nitzschia multistriata</name>
    <dbReference type="NCBI Taxonomy" id="183589"/>
    <lineage>
        <taxon>Eukaryota</taxon>
        <taxon>Sar</taxon>
        <taxon>Stramenopiles</taxon>
        <taxon>Ochrophyta</taxon>
        <taxon>Bacillariophyta</taxon>
        <taxon>Bacillariophyceae</taxon>
        <taxon>Bacillariophycidae</taxon>
        <taxon>Bacillariales</taxon>
        <taxon>Bacillariaceae</taxon>
        <taxon>Pseudo-nitzschia</taxon>
    </lineage>
</organism>
<evidence type="ECO:0000313" key="3">
    <source>
        <dbReference type="EMBL" id="VEU44262.1"/>
    </source>
</evidence>
<dbReference type="Proteomes" id="UP000291116">
    <property type="component" value="Unassembled WGS sequence"/>
</dbReference>
<feature type="compositionally biased region" description="Acidic residues" evidence="1">
    <location>
        <begin position="348"/>
        <end position="367"/>
    </location>
</feature>
<dbReference type="GO" id="GO:0016279">
    <property type="term" value="F:protein-lysine N-methyltransferase activity"/>
    <property type="evidence" value="ECO:0007669"/>
    <property type="project" value="TreeGrafter"/>
</dbReference>
<dbReference type="PANTHER" id="PTHR13271:SF151">
    <property type="entry name" value="SET DOMAIN-CONTAINING PROTEIN 4"/>
    <property type="match status" value="1"/>
</dbReference>